<dbReference type="Pfam" id="PF08240">
    <property type="entry name" value="ADH_N"/>
    <property type="match status" value="1"/>
</dbReference>
<evidence type="ECO:0000259" key="7">
    <source>
        <dbReference type="Pfam" id="PF08240"/>
    </source>
</evidence>
<comment type="cofactor">
    <cofactor evidence="4">
        <name>Zn(2+)</name>
        <dbReference type="ChEBI" id="CHEBI:29105"/>
    </cofactor>
</comment>
<evidence type="ECO:0000256" key="1">
    <source>
        <dbReference type="ARBA" id="ARBA00022723"/>
    </source>
</evidence>
<evidence type="ECO:0000256" key="2">
    <source>
        <dbReference type="ARBA" id="ARBA00022833"/>
    </source>
</evidence>
<comment type="similarity">
    <text evidence="4">Belongs to the zinc-containing alcohol dehydrogenase family.</text>
</comment>
<evidence type="ECO:0000259" key="6">
    <source>
        <dbReference type="Pfam" id="PF00107"/>
    </source>
</evidence>
<dbReference type="PROSITE" id="PS00059">
    <property type="entry name" value="ADH_ZINC"/>
    <property type="match status" value="1"/>
</dbReference>
<dbReference type="Gene3D" id="3.90.180.10">
    <property type="entry name" value="Medium-chain alcohol dehydrogenases, catalytic domain"/>
    <property type="match status" value="1"/>
</dbReference>
<evidence type="ECO:0000313" key="9">
    <source>
        <dbReference type="Proteomes" id="UP000546464"/>
    </source>
</evidence>
<dbReference type="GO" id="GO:0008270">
    <property type="term" value="F:zinc ion binding"/>
    <property type="evidence" value="ECO:0007669"/>
    <property type="project" value="InterPro"/>
</dbReference>
<feature type="domain" description="Alcohol dehydrogenase-like C-terminal" evidence="6">
    <location>
        <begin position="238"/>
        <end position="373"/>
    </location>
</feature>
<evidence type="ECO:0000313" key="8">
    <source>
        <dbReference type="EMBL" id="MBC2595090.1"/>
    </source>
</evidence>
<dbReference type="Gene3D" id="3.40.50.720">
    <property type="entry name" value="NAD(P)-binding Rossmann-like Domain"/>
    <property type="match status" value="1"/>
</dbReference>
<accession>A0A842HFW1</accession>
<dbReference type="PANTHER" id="PTHR43401:SF2">
    <property type="entry name" value="L-THREONINE 3-DEHYDROGENASE"/>
    <property type="match status" value="1"/>
</dbReference>
<comment type="caution">
    <text evidence="8">The sequence shown here is derived from an EMBL/GenBank/DDBJ whole genome shotgun (WGS) entry which is preliminary data.</text>
</comment>
<dbReference type="EMBL" id="JACHVB010000035">
    <property type="protein sequence ID" value="MBC2595090.1"/>
    <property type="molecule type" value="Genomic_DNA"/>
</dbReference>
<dbReference type="Pfam" id="PF00107">
    <property type="entry name" value="ADH_zinc_N"/>
    <property type="match status" value="1"/>
</dbReference>
<feature type="compositionally biased region" description="Polar residues" evidence="5">
    <location>
        <begin position="19"/>
        <end position="35"/>
    </location>
</feature>
<dbReference type="InterPro" id="IPR036291">
    <property type="entry name" value="NAD(P)-bd_dom_sf"/>
</dbReference>
<sequence length="416" mass="45085">MQFTRDDIDRIVREVVTQSRPATTAGTQAAASERTSAPAKTRGTVPAYARAAVLTGPKQVEIREFPLRAIGPDEILVKVEACGVCGTDVHCYNSDPFGLAPVVLGHEGTGVVIEVGKNIKMDSVGKPIVPGDRIVTSLMETSEACMIAKYNPLKANLCDDMRIYGLLPDEPDNHFNGYFGEYLIIRPGSSVFVVNDMSLELRTLIEPAAVGCHALERAKSCGATLNFRTRVIVQGCGPIGLMMLAVLRTYGINTLIAIDGNPGRLELARKMGADETLNYRDFAGIDELADAVNGMTKGVGAHFGFQVTGVPAAFSNLFKCIRRGGGICEVGHFVDGGECKINPHLDICRKEITVTGSWAYNSFEYPNAYHFLQRAERIGLPMSSLITHRFPLDQIEEAFATNIRQEGVKIMVEAGS</sequence>
<keyword evidence="3" id="KW-0560">Oxidoreductase</keyword>
<feature type="domain" description="Alcohol dehydrogenase-like N-terminal" evidence="7">
    <location>
        <begin position="71"/>
        <end position="187"/>
    </location>
</feature>
<dbReference type="SUPFAM" id="SSF51735">
    <property type="entry name" value="NAD(P)-binding Rossmann-fold domains"/>
    <property type="match status" value="1"/>
</dbReference>
<keyword evidence="2 4" id="KW-0862">Zinc</keyword>
<dbReference type="GO" id="GO:0016491">
    <property type="term" value="F:oxidoreductase activity"/>
    <property type="evidence" value="ECO:0007669"/>
    <property type="project" value="UniProtKB-KW"/>
</dbReference>
<gene>
    <name evidence="8" type="ORF">H5P28_12555</name>
</gene>
<organism evidence="8 9">
    <name type="scientific">Ruficoccus amylovorans</name>
    <dbReference type="NCBI Taxonomy" id="1804625"/>
    <lineage>
        <taxon>Bacteria</taxon>
        <taxon>Pseudomonadati</taxon>
        <taxon>Verrucomicrobiota</taxon>
        <taxon>Opitutia</taxon>
        <taxon>Puniceicoccales</taxon>
        <taxon>Cerasicoccaceae</taxon>
        <taxon>Ruficoccus</taxon>
    </lineage>
</organism>
<evidence type="ECO:0000256" key="4">
    <source>
        <dbReference type="RuleBase" id="RU361277"/>
    </source>
</evidence>
<dbReference type="RefSeq" id="WP_185676053.1">
    <property type="nucleotide sequence ID" value="NZ_JACHVB010000035.1"/>
</dbReference>
<dbReference type="InterPro" id="IPR011032">
    <property type="entry name" value="GroES-like_sf"/>
</dbReference>
<dbReference type="AlphaFoldDB" id="A0A842HFW1"/>
<evidence type="ECO:0000256" key="5">
    <source>
        <dbReference type="SAM" id="MobiDB-lite"/>
    </source>
</evidence>
<dbReference type="InterPro" id="IPR013149">
    <property type="entry name" value="ADH-like_C"/>
</dbReference>
<dbReference type="InterPro" id="IPR013154">
    <property type="entry name" value="ADH-like_N"/>
</dbReference>
<feature type="region of interest" description="Disordered" evidence="5">
    <location>
        <begin position="19"/>
        <end position="42"/>
    </location>
</feature>
<proteinExistence type="inferred from homology"/>
<keyword evidence="1 4" id="KW-0479">Metal-binding</keyword>
<dbReference type="PANTHER" id="PTHR43401">
    <property type="entry name" value="L-THREONINE 3-DEHYDROGENASE"/>
    <property type="match status" value="1"/>
</dbReference>
<protein>
    <submittedName>
        <fullName evidence="8">Zinc-binding dehydrogenase</fullName>
    </submittedName>
</protein>
<dbReference type="InterPro" id="IPR002328">
    <property type="entry name" value="ADH_Zn_CS"/>
</dbReference>
<dbReference type="SUPFAM" id="SSF50129">
    <property type="entry name" value="GroES-like"/>
    <property type="match status" value="1"/>
</dbReference>
<reference evidence="8 9" key="1">
    <citation type="submission" date="2020-07" db="EMBL/GenBank/DDBJ databases">
        <authorList>
            <person name="Feng X."/>
        </authorList>
    </citation>
    <scope>NUCLEOTIDE SEQUENCE [LARGE SCALE GENOMIC DNA]</scope>
    <source>
        <strain evidence="8 9">JCM31066</strain>
    </source>
</reference>
<dbReference type="Proteomes" id="UP000546464">
    <property type="component" value="Unassembled WGS sequence"/>
</dbReference>
<evidence type="ECO:0000256" key="3">
    <source>
        <dbReference type="ARBA" id="ARBA00023002"/>
    </source>
</evidence>
<dbReference type="InterPro" id="IPR050129">
    <property type="entry name" value="Zn_alcohol_dh"/>
</dbReference>
<name>A0A842HFW1_9BACT</name>
<keyword evidence="9" id="KW-1185">Reference proteome</keyword>